<dbReference type="Gene3D" id="1.10.12.10">
    <property type="entry name" value="Lyase 2-enoyl-coa Hydratase, Chain A, domain 2"/>
    <property type="match status" value="1"/>
</dbReference>
<sequence length="300" mass="32340">MRHVSTARGLFATPIASQVRRYAAAAEASPILLQNHPAPHSGTIRVLLLDKADTRNALSKRLVKDLRRHVDEIKAEGGTGGTRALIIASNVDKAFCAGADLKERRSMSQEDVSAFLKDLRSTFTELSKLPIPTISAISSTALGGGLELGLCTNLRVFCSTATVGLPETRLAIIPGAGGTFRLPALIGPNRARDMILTGRRVLGPEAYFLGLCDRLVQVTEEEQSQEGKAREKVLEVSLQLARDICEGGPVALKAAMQAVDGWQKGEASENAAYDIVLKTEDRLEALRAFAEKRKPAFKGR</sequence>
<dbReference type="GO" id="GO:0005739">
    <property type="term" value="C:mitochondrion"/>
    <property type="evidence" value="ECO:0007669"/>
    <property type="project" value="TreeGrafter"/>
</dbReference>
<dbReference type="OrthoDB" id="410701at2759"/>
<dbReference type="EMBL" id="LFJN01000024">
    <property type="protein sequence ID" value="KPI37452.1"/>
    <property type="molecule type" value="Genomic_DNA"/>
</dbReference>
<dbReference type="InterPro" id="IPR001753">
    <property type="entry name" value="Enoyl-CoA_hydra/iso"/>
</dbReference>
<dbReference type="PANTHER" id="PTHR11941">
    <property type="entry name" value="ENOYL-COA HYDRATASE-RELATED"/>
    <property type="match status" value="1"/>
</dbReference>
<dbReference type="GO" id="GO:0006635">
    <property type="term" value="P:fatty acid beta-oxidation"/>
    <property type="evidence" value="ECO:0007669"/>
    <property type="project" value="TreeGrafter"/>
</dbReference>
<keyword evidence="2" id="KW-0843">Virulence</keyword>
<comment type="caution">
    <text evidence="4">The sequence shown here is derived from an EMBL/GenBank/DDBJ whole genome shotgun (WGS) entry which is preliminary data.</text>
</comment>
<dbReference type="CDD" id="cd06558">
    <property type="entry name" value="crotonase-like"/>
    <property type="match status" value="1"/>
</dbReference>
<dbReference type="GO" id="GO:0016836">
    <property type="term" value="F:hydro-lyase activity"/>
    <property type="evidence" value="ECO:0007669"/>
    <property type="project" value="UniProtKB-ARBA"/>
</dbReference>
<protein>
    <submittedName>
        <fullName evidence="4">Methylglutaconyl-CoA hydratase, mitochondrial</fullName>
    </submittedName>
</protein>
<dbReference type="STRING" id="1664694.A0A0N1NXJ2"/>
<proteinExistence type="inferred from homology"/>
<keyword evidence="5" id="KW-1185">Reference proteome</keyword>
<dbReference type="SUPFAM" id="SSF52096">
    <property type="entry name" value="ClpP/crotonase"/>
    <property type="match status" value="1"/>
</dbReference>
<dbReference type="Proteomes" id="UP000038010">
    <property type="component" value="Unassembled WGS sequence"/>
</dbReference>
<dbReference type="Gene3D" id="3.90.226.10">
    <property type="entry name" value="2-enoyl-CoA Hydratase, Chain A, domain 1"/>
    <property type="match status" value="1"/>
</dbReference>
<dbReference type="FunFam" id="3.90.226.10:FF:000058">
    <property type="entry name" value="Enoyl-CoA hydratase/isomerase family protein"/>
    <property type="match status" value="1"/>
</dbReference>
<dbReference type="GeneID" id="28731002"/>
<evidence type="ECO:0000256" key="1">
    <source>
        <dbReference type="ARBA" id="ARBA00005254"/>
    </source>
</evidence>
<dbReference type="InterPro" id="IPR029045">
    <property type="entry name" value="ClpP/crotonase-like_dom_sf"/>
</dbReference>
<evidence type="ECO:0000256" key="3">
    <source>
        <dbReference type="ARBA" id="ARBA00023239"/>
    </source>
</evidence>
<dbReference type="InterPro" id="IPR014748">
    <property type="entry name" value="Enoyl-CoA_hydra_C"/>
</dbReference>
<name>A0A0N1NXJ2_9EURO</name>
<reference evidence="4 5" key="1">
    <citation type="submission" date="2015-06" db="EMBL/GenBank/DDBJ databases">
        <title>Draft genome of the ant-associated black yeast Phialophora attae CBS 131958.</title>
        <authorList>
            <person name="Moreno L.F."/>
            <person name="Stielow B.J."/>
            <person name="de Hoog S."/>
            <person name="Vicente V.A."/>
            <person name="Weiss V.A."/>
            <person name="de Vries M."/>
            <person name="Cruz L.M."/>
            <person name="Souza E.M."/>
        </authorList>
    </citation>
    <scope>NUCLEOTIDE SEQUENCE [LARGE SCALE GENOMIC DNA]</scope>
    <source>
        <strain evidence="4 5">CBS 131958</strain>
    </source>
</reference>
<dbReference type="FunFam" id="1.10.12.10:FF:000001">
    <property type="entry name" value="Probable enoyl-CoA hydratase, mitochondrial"/>
    <property type="match status" value="1"/>
</dbReference>
<dbReference type="VEuPathDB" id="FungiDB:AB675_10356"/>
<keyword evidence="3" id="KW-0456">Lyase</keyword>
<dbReference type="RefSeq" id="XP_017997415.1">
    <property type="nucleotide sequence ID" value="XM_018139122.1"/>
</dbReference>
<evidence type="ECO:0000313" key="4">
    <source>
        <dbReference type="EMBL" id="KPI37452.1"/>
    </source>
</evidence>
<accession>A0A0N1NXJ2</accession>
<evidence type="ECO:0000256" key="2">
    <source>
        <dbReference type="ARBA" id="ARBA00023026"/>
    </source>
</evidence>
<dbReference type="AlphaFoldDB" id="A0A0N1NXJ2"/>
<gene>
    <name evidence="4" type="ORF">AB675_10356</name>
</gene>
<evidence type="ECO:0000313" key="5">
    <source>
        <dbReference type="Proteomes" id="UP000038010"/>
    </source>
</evidence>
<comment type="similarity">
    <text evidence="1">Belongs to the enoyl-CoA hydratase/isomerase family.</text>
</comment>
<organism evidence="4 5">
    <name type="scientific">Cyphellophora attinorum</name>
    <dbReference type="NCBI Taxonomy" id="1664694"/>
    <lineage>
        <taxon>Eukaryota</taxon>
        <taxon>Fungi</taxon>
        <taxon>Dikarya</taxon>
        <taxon>Ascomycota</taxon>
        <taxon>Pezizomycotina</taxon>
        <taxon>Eurotiomycetes</taxon>
        <taxon>Chaetothyriomycetidae</taxon>
        <taxon>Chaetothyriales</taxon>
        <taxon>Cyphellophoraceae</taxon>
        <taxon>Cyphellophora</taxon>
    </lineage>
</organism>
<dbReference type="PANTHER" id="PTHR11941:SF171">
    <property type="entry name" value="SD19268P"/>
    <property type="match status" value="1"/>
</dbReference>
<dbReference type="Pfam" id="PF00378">
    <property type="entry name" value="ECH_1"/>
    <property type="match status" value="1"/>
</dbReference>